<gene>
    <name evidence="2" type="ORF">V5O48_013567</name>
</gene>
<comment type="caution">
    <text evidence="2">The sequence shown here is derived from an EMBL/GenBank/DDBJ whole genome shotgun (WGS) entry which is preliminary data.</text>
</comment>
<dbReference type="EMBL" id="JBAHYK010001345">
    <property type="protein sequence ID" value="KAL0568413.1"/>
    <property type="molecule type" value="Genomic_DNA"/>
</dbReference>
<name>A0ABR3EZQ3_9AGAR</name>
<feature type="compositionally biased region" description="Basic and acidic residues" evidence="1">
    <location>
        <begin position="1"/>
        <end position="10"/>
    </location>
</feature>
<accession>A0ABR3EZQ3</accession>
<proteinExistence type="predicted"/>
<dbReference type="Proteomes" id="UP001465976">
    <property type="component" value="Unassembled WGS sequence"/>
</dbReference>
<reference evidence="2 3" key="1">
    <citation type="submission" date="2024-02" db="EMBL/GenBank/DDBJ databases">
        <title>A draft genome for the cacao thread blight pathogen Marasmius crinis-equi.</title>
        <authorList>
            <person name="Cohen S.P."/>
            <person name="Baruah I.K."/>
            <person name="Amoako-Attah I."/>
            <person name="Bukari Y."/>
            <person name="Meinhardt L.W."/>
            <person name="Bailey B.A."/>
        </authorList>
    </citation>
    <scope>NUCLEOTIDE SEQUENCE [LARGE SCALE GENOMIC DNA]</scope>
    <source>
        <strain evidence="2 3">GH-76</strain>
    </source>
</reference>
<organism evidence="2 3">
    <name type="scientific">Marasmius crinis-equi</name>
    <dbReference type="NCBI Taxonomy" id="585013"/>
    <lineage>
        <taxon>Eukaryota</taxon>
        <taxon>Fungi</taxon>
        <taxon>Dikarya</taxon>
        <taxon>Basidiomycota</taxon>
        <taxon>Agaricomycotina</taxon>
        <taxon>Agaricomycetes</taxon>
        <taxon>Agaricomycetidae</taxon>
        <taxon>Agaricales</taxon>
        <taxon>Marasmiineae</taxon>
        <taxon>Marasmiaceae</taxon>
        <taxon>Marasmius</taxon>
    </lineage>
</organism>
<feature type="region of interest" description="Disordered" evidence="1">
    <location>
        <begin position="1"/>
        <end position="38"/>
    </location>
</feature>
<evidence type="ECO:0000256" key="1">
    <source>
        <dbReference type="SAM" id="MobiDB-lite"/>
    </source>
</evidence>
<evidence type="ECO:0000313" key="3">
    <source>
        <dbReference type="Proteomes" id="UP001465976"/>
    </source>
</evidence>
<keyword evidence="3" id="KW-1185">Reference proteome</keyword>
<evidence type="ECO:0000313" key="2">
    <source>
        <dbReference type="EMBL" id="KAL0568413.1"/>
    </source>
</evidence>
<protein>
    <submittedName>
        <fullName evidence="2">Uncharacterized protein</fullName>
    </submittedName>
</protein>
<sequence length="300" mass="34417">MARVLHRENKQMQLHPLNEVDSPAMEDPRPLSEDPEEDSLMEDPALCLTFREPPEFLARRYNFDDALHLADSADPEASPRSRLRHRHRKQFELFYRLDDTVYLAELNKETRQEYCWHSTSDGANATLCPLFDEEAATFTIAGLVSRAGTCVQPHARYSHPLPSTPSLVDAQLRIQITQPHWPFSRDFDDAIDTISWWVGQQCRKDVGWSVRGVTRGDAWRTPGLIKSLQFRHGLFERVEAGDFPFLEQNFTKAHTKFSIAGWQVLPEAKSELGAIIDSRGHKVCPLPAFDIHSIRILPEY</sequence>